<gene>
    <name evidence="2" type="ORF">MUK42_29957</name>
</gene>
<dbReference type="EMBL" id="CP097504">
    <property type="protein sequence ID" value="URD88899.1"/>
    <property type="molecule type" value="Genomic_DNA"/>
</dbReference>
<accession>A0A9E7F3P3</accession>
<reference evidence="2" key="1">
    <citation type="submission" date="2022-05" db="EMBL/GenBank/DDBJ databases">
        <title>The Musa troglodytarum L. genome provides insights into the mechanism of non-climacteric behaviour and enrichment of carotenoids.</title>
        <authorList>
            <person name="Wang J."/>
        </authorList>
    </citation>
    <scope>NUCLEOTIDE SEQUENCE</scope>
    <source>
        <tissue evidence="2">Leaf</tissue>
    </source>
</reference>
<evidence type="ECO:0000313" key="3">
    <source>
        <dbReference type="Proteomes" id="UP001055439"/>
    </source>
</evidence>
<organism evidence="2 3">
    <name type="scientific">Musa troglodytarum</name>
    <name type="common">fe'i banana</name>
    <dbReference type="NCBI Taxonomy" id="320322"/>
    <lineage>
        <taxon>Eukaryota</taxon>
        <taxon>Viridiplantae</taxon>
        <taxon>Streptophyta</taxon>
        <taxon>Embryophyta</taxon>
        <taxon>Tracheophyta</taxon>
        <taxon>Spermatophyta</taxon>
        <taxon>Magnoliopsida</taxon>
        <taxon>Liliopsida</taxon>
        <taxon>Zingiberales</taxon>
        <taxon>Musaceae</taxon>
        <taxon>Musa</taxon>
    </lineage>
</organism>
<dbReference type="Proteomes" id="UP001055439">
    <property type="component" value="Chromosome 2"/>
</dbReference>
<feature type="compositionally biased region" description="Basic and acidic residues" evidence="1">
    <location>
        <begin position="40"/>
        <end position="49"/>
    </location>
</feature>
<feature type="compositionally biased region" description="Basic and acidic residues" evidence="1">
    <location>
        <begin position="7"/>
        <end position="33"/>
    </location>
</feature>
<keyword evidence="3" id="KW-1185">Reference proteome</keyword>
<evidence type="ECO:0000256" key="1">
    <source>
        <dbReference type="SAM" id="MobiDB-lite"/>
    </source>
</evidence>
<sequence length="121" mass="14043">MKLSSRGQDRTEQSSRSLTRDYRRERARADKGSKKVSSNQKDKDLEKPHAFIQTKHEEKIAFPRTGFLFNHFLTPKHAVKYPSRWHLEFAGVFGIAGTWRMQCSVEMKCGVMGGFQCEYGR</sequence>
<dbReference type="AlphaFoldDB" id="A0A9E7F3P3"/>
<name>A0A9E7F3P3_9LILI</name>
<evidence type="ECO:0000313" key="2">
    <source>
        <dbReference type="EMBL" id="URD88899.1"/>
    </source>
</evidence>
<proteinExistence type="predicted"/>
<protein>
    <submittedName>
        <fullName evidence="2">Uncharacterized protein</fullName>
    </submittedName>
</protein>
<feature type="region of interest" description="Disordered" evidence="1">
    <location>
        <begin position="1"/>
        <end position="49"/>
    </location>
</feature>